<keyword evidence="7" id="KW-1185">Reference proteome</keyword>
<proteinExistence type="inferred from homology"/>
<dbReference type="PANTHER" id="PTHR24067">
    <property type="entry name" value="UBIQUITIN-CONJUGATING ENZYME E2"/>
    <property type="match status" value="1"/>
</dbReference>
<evidence type="ECO:0000313" key="6">
    <source>
        <dbReference type="EMBL" id="KII67429.1"/>
    </source>
</evidence>
<dbReference type="InterPro" id="IPR016135">
    <property type="entry name" value="UBQ-conjugating_enzyme/RWD"/>
</dbReference>
<comment type="caution">
    <text evidence="6">The sequence shown here is derived from an EMBL/GenBank/DDBJ whole genome shotgun (WGS) entry which is preliminary data.</text>
</comment>
<protein>
    <submittedName>
        <fullName evidence="6">SUMO-conjugating enzyme ubc9</fullName>
    </submittedName>
</protein>
<organism evidence="6 7">
    <name type="scientific">Thelohanellus kitauei</name>
    <name type="common">Myxosporean</name>
    <dbReference type="NCBI Taxonomy" id="669202"/>
    <lineage>
        <taxon>Eukaryota</taxon>
        <taxon>Metazoa</taxon>
        <taxon>Cnidaria</taxon>
        <taxon>Myxozoa</taxon>
        <taxon>Myxosporea</taxon>
        <taxon>Bivalvulida</taxon>
        <taxon>Platysporina</taxon>
        <taxon>Myxobolidae</taxon>
        <taxon>Thelohanellus</taxon>
    </lineage>
</organism>
<dbReference type="SUPFAM" id="SSF54495">
    <property type="entry name" value="UBC-like"/>
    <property type="match status" value="1"/>
</dbReference>
<dbReference type="PROSITE" id="PS00183">
    <property type="entry name" value="UBC_1"/>
    <property type="match status" value="1"/>
</dbReference>
<dbReference type="OrthoDB" id="6600758at2759"/>
<keyword evidence="2 4" id="KW-0833">Ubl conjugation pathway</keyword>
<keyword evidence="4" id="KW-0067">ATP-binding</keyword>
<keyword evidence="4" id="KW-0547">Nucleotide-binding</keyword>
<sequence length="156" mass="17763">MSDLCTQRLLRERKELASNPLGFSATPIKNTNGALDLSVWEASIPGRVGVHLVVMSRPHWRESISKFHSCLMNFTLLVHLNVYKLRLLGYFKPPIFHPNVYPNGTVCLKLLNDTWNPTFTILSILKEIQRMLTDPNINSPANKIASQNFQLDDISF</sequence>
<dbReference type="Gene3D" id="3.10.110.10">
    <property type="entry name" value="Ubiquitin Conjugating Enzyme"/>
    <property type="match status" value="1"/>
</dbReference>
<dbReference type="AlphaFoldDB" id="A0A0C2IPL6"/>
<gene>
    <name evidence="6" type="ORF">RF11_07814</name>
</gene>
<dbReference type="GO" id="GO:0005524">
    <property type="term" value="F:ATP binding"/>
    <property type="evidence" value="ECO:0007669"/>
    <property type="project" value="UniProtKB-UniRule"/>
</dbReference>
<dbReference type="OMA" id="WKPTISI"/>
<dbReference type="GO" id="GO:0016740">
    <property type="term" value="F:transferase activity"/>
    <property type="evidence" value="ECO:0007669"/>
    <property type="project" value="UniProtKB-KW"/>
</dbReference>
<dbReference type="SMART" id="SM00212">
    <property type="entry name" value="UBCc"/>
    <property type="match status" value="1"/>
</dbReference>
<dbReference type="PROSITE" id="PS50127">
    <property type="entry name" value="UBC_2"/>
    <property type="match status" value="1"/>
</dbReference>
<dbReference type="Proteomes" id="UP000031668">
    <property type="component" value="Unassembled WGS sequence"/>
</dbReference>
<dbReference type="Pfam" id="PF00179">
    <property type="entry name" value="UQ_con"/>
    <property type="match status" value="1"/>
</dbReference>
<evidence type="ECO:0000259" key="5">
    <source>
        <dbReference type="PROSITE" id="PS50127"/>
    </source>
</evidence>
<evidence type="ECO:0000256" key="2">
    <source>
        <dbReference type="ARBA" id="ARBA00022786"/>
    </source>
</evidence>
<evidence type="ECO:0000256" key="3">
    <source>
        <dbReference type="PROSITE-ProRule" id="PRU10133"/>
    </source>
</evidence>
<feature type="active site" description="Glycyl thioester intermediate" evidence="3">
    <location>
        <position position="107"/>
    </location>
</feature>
<dbReference type="InterPro" id="IPR000608">
    <property type="entry name" value="UBC"/>
</dbReference>
<comment type="similarity">
    <text evidence="4">Belongs to the ubiquitin-conjugating enzyme family.</text>
</comment>
<evidence type="ECO:0000256" key="4">
    <source>
        <dbReference type="RuleBase" id="RU362109"/>
    </source>
</evidence>
<feature type="domain" description="UBC core" evidence="5">
    <location>
        <begin position="4"/>
        <end position="156"/>
    </location>
</feature>
<evidence type="ECO:0000313" key="7">
    <source>
        <dbReference type="Proteomes" id="UP000031668"/>
    </source>
</evidence>
<keyword evidence="1" id="KW-0808">Transferase</keyword>
<accession>A0A0C2IPL6</accession>
<dbReference type="InterPro" id="IPR023313">
    <property type="entry name" value="UBQ-conjugating_AS"/>
</dbReference>
<name>A0A0C2IPL6_THEKT</name>
<evidence type="ECO:0000256" key="1">
    <source>
        <dbReference type="ARBA" id="ARBA00022679"/>
    </source>
</evidence>
<dbReference type="EMBL" id="JWZT01003185">
    <property type="protein sequence ID" value="KII67429.1"/>
    <property type="molecule type" value="Genomic_DNA"/>
</dbReference>
<reference evidence="6 7" key="1">
    <citation type="journal article" date="2014" name="Genome Biol. Evol.">
        <title>The genome of the myxosporean Thelohanellus kitauei shows adaptations to nutrient acquisition within its fish host.</title>
        <authorList>
            <person name="Yang Y."/>
            <person name="Xiong J."/>
            <person name="Zhou Z."/>
            <person name="Huo F."/>
            <person name="Miao W."/>
            <person name="Ran C."/>
            <person name="Liu Y."/>
            <person name="Zhang J."/>
            <person name="Feng J."/>
            <person name="Wang M."/>
            <person name="Wang M."/>
            <person name="Wang L."/>
            <person name="Yao B."/>
        </authorList>
    </citation>
    <scope>NUCLEOTIDE SEQUENCE [LARGE SCALE GENOMIC DNA]</scope>
    <source>
        <strain evidence="6">Wuqing</strain>
    </source>
</reference>
<dbReference type="InterPro" id="IPR050113">
    <property type="entry name" value="Ub_conjugating_enzyme"/>
</dbReference>